<dbReference type="KEGG" id="png:PNIG_a2101"/>
<dbReference type="AlphaFoldDB" id="A0A221IJ81"/>
<evidence type="ECO:0000313" key="2">
    <source>
        <dbReference type="EMBL" id="ASM53078.1"/>
    </source>
</evidence>
<protein>
    <recommendedName>
        <fullName evidence="10">Transposase</fullName>
    </recommendedName>
</protein>
<evidence type="ECO:0000313" key="6">
    <source>
        <dbReference type="EMBL" id="ASM54421.1"/>
    </source>
</evidence>
<dbReference type="EMBL" id="CP011036">
    <property type="protein sequence ID" value="ASM53905.1"/>
    <property type="molecule type" value="Genomic_DNA"/>
</dbReference>
<dbReference type="EMBL" id="CP011036">
    <property type="protein sequence ID" value="ASM54158.1"/>
    <property type="molecule type" value="Genomic_DNA"/>
</dbReference>
<evidence type="ECO:0000313" key="8">
    <source>
        <dbReference type="EMBL" id="ASM55945.1"/>
    </source>
</evidence>
<dbReference type="KEGG" id="png:PNIG_b0183"/>
<keyword evidence="9" id="KW-1185">Reference proteome</keyword>
<dbReference type="EMBL" id="CP011036">
    <property type="protein sequence ID" value="ASM53522.1"/>
    <property type="molecule type" value="Genomic_DNA"/>
</dbReference>
<accession>A0A221IJ81</accession>
<evidence type="ECO:0000313" key="7">
    <source>
        <dbReference type="EMBL" id="ASM55820.1"/>
    </source>
</evidence>
<dbReference type="NCBIfam" id="NF047593">
    <property type="entry name" value="IS66_ISAeme5_TnpA"/>
    <property type="match status" value="1"/>
</dbReference>
<dbReference type="EMBL" id="CP011037">
    <property type="protein sequence ID" value="ASM55945.1"/>
    <property type="molecule type" value="Genomic_DNA"/>
</dbReference>
<dbReference type="GeneID" id="69966833"/>
<dbReference type="Proteomes" id="UP000198329">
    <property type="component" value="Chromosome I"/>
</dbReference>
<proteinExistence type="predicted"/>
<dbReference type="KEGG" id="png:PNIG_a1355"/>
<name>A0A221IJ81_9GAMM</name>
<evidence type="ECO:0000313" key="4">
    <source>
        <dbReference type="EMBL" id="ASM53905.1"/>
    </source>
</evidence>
<dbReference type="EMBL" id="CP011037">
    <property type="protein sequence ID" value="ASM55820.1"/>
    <property type="molecule type" value="Genomic_DNA"/>
</dbReference>
<evidence type="ECO:0000313" key="1">
    <source>
        <dbReference type="EMBL" id="ASM52922.1"/>
    </source>
</evidence>
<dbReference type="KEGG" id="png:PNIG_a0819"/>
<sequence length="101" mass="11754">MNKQQKIKHWQGIFEQQKSSGLAIIQFCRDNNINASTFYVWRKRLSDETIRVKKQQVIPFVIHEQAFTHPSIIKLTTPNGYQIDFESTLAHQALAKLLSVL</sequence>
<dbReference type="RefSeq" id="WP_010555472.1">
    <property type="nucleotide sequence ID" value="NZ_CAWUXD010000257.1"/>
</dbReference>
<dbReference type="KEGG" id="png:PNIG_b0337"/>
<dbReference type="EMBL" id="CP011036">
    <property type="protein sequence ID" value="ASM52922.1"/>
    <property type="molecule type" value="Genomic_DNA"/>
</dbReference>
<organism evidence="8 9">
    <name type="scientific">Pseudoalteromonas nigrifaciens</name>
    <dbReference type="NCBI Taxonomy" id="28109"/>
    <lineage>
        <taxon>Bacteria</taxon>
        <taxon>Pseudomonadati</taxon>
        <taxon>Pseudomonadota</taxon>
        <taxon>Gammaproteobacteria</taxon>
        <taxon>Alteromonadales</taxon>
        <taxon>Pseudoalteromonadaceae</taxon>
        <taxon>Pseudoalteromonas</taxon>
    </lineage>
</organism>
<evidence type="ECO:0008006" key="10">
    <source>
        <dbReference type="Google" id="ProtNLM"/>
    </source>
</evidence>
<dbReference type="Proteomes" id="UP000198329">
    <property type="component" value="Chromosome II"/>
</dbReference>
<evidence type="ECO:0000313" key="5">
    <source>
        <dbReference type="EMBL" id="ASM54158.1"/>
    </source>
</evidence>
<dbReference type="EMBL" id="CP011036">
    <property type="protein sequence ID" value="ASM54421.1"/>
    <property type="molecule type" value="Genomic_DNA"/>
</dbReference>
<evidence type="ECO:0000313" key="3">
    <source>
        <dbReference type="EMBL" id="ASM53522.1"/>
    </source>
</evidence>
<reference evidence="8 9" key="1">
    <citation type="submission" date="2015-03" db="EMBL/GenBank/DDBJ databases">
        <authorList>
            <person name="Xie B.-B."/>
            <person name="Rong J.-C."/>
            <person name="Qin Q.-L."/>
            <person name="Zhang Y.-Z."/>
        </authorList>
    </citation>
    <scope>NUCLEOTIDE SEQUENCE [LARGE SCALE GENOMIC DNA]</scope>
    <source>
        <strain evidence="8 9">KMM 661</strain>
    </source>
</reference>
<gene>
    <name evidence="1" type="ORF">PNIG_a0626</name>
    <name evidence="2" type="ORF">PNIG_a0819</name>
    <name evidence="3" type="ORF">PNIG_a1355</name>
    <name evidence="4" type="ORF">PNIG_a1807</name>
    <name evidence="5" type="ORF">PNIG_a2101</name>
    <name evidence="6" type="ORF">PNIG_a2400</name>
    <name evidence="7" type="ORF">PNIG_b0183</name>
    <name evidence="8" type="ORF">PNIG_b0337</name>
</gene>
<dbReference type="KEGG" id="png:PNIG_a0626"/>
<dbReference type="EMBL" id="CP011036">
    <property type="protein sequence ID" value="ASM53078.1"/>
    <property type="molecule type" value="Genomic_DNA"/>
</dbReference>
<evidence type="ECO:0000313" key="9">
    <source>
        <dbReference type="Proteomes" id="UP000198329"/>
    </source>
</evidence>
<dbReference type="KEGG" id="png:PNIG_a1807"/>
<dbReference type="KEGG" id="png:PNIG_a2400"/>